<feature type="transmembrane region" description="Helical" evidence="10">
    <location>
        <begin position="931"/>
        <end position="953"/>
    </location>
</feature>
<feature type="transmembrane region" description="Helical" evidence="10">
    <location>
        <begin position="830"/>
        <end position="849"/>
    </location>
</feature>
<feature type="transmembrane region" description="Helical" evidence="10">
    <location>
        <begin position="510"/>
        <end position="528"/>
    </location>
</feature>
<evidence type="ECO:0000313" key="16">
    <source>
        <dbReference type="EMBL" id="NNH04923.1"/>
    </source>
</evidence>
<feature type="transmembrane region" description="Helical" evidence="10">
    <location>
        <begin position="128"/>
        <end position="146"/>
    </location>
</feature>
<name>A0A7Y2M4F9_9MICO</name>
<dbReference type="GO" id="GO:0005886">
    <property type="term" value="C:plasma membrane"/>
    <property type="evidence" value="ECO:0007669"/>
    <property type="project" value="UniProtKB-SubCell"/>
</dbReference>
<feature type="domain" description="NADH:quinone oxidoreductase/Mrp antiporter transmembrane" evidence="11">
    <location>
        <begin position="126"/>
        <end position="396"/>
    </location>
</feature>
<feature type="transmembrane region" description="Helical" evidence="10">
    <location>
        <begin position="601"/>
        <end position="620"/>
    </location>
</feature>
<evidence type="ECO:0000256" key="1">
    <source>
        <dbReference type="ARBA" id="ARBA00004651"/>
    </source>
</evidence>
<organism evidence="16 17">
    <name type="scientific">Microbacterium ulmi</name>
    <dbReference type="NCBI Taxonomy" id="179095"/>
    <lineage>
        <taxon>Bacteria</taxon>
        <taxon>Bacillati</taxon>
        <taxon>Actinomycetota</taxon>
        <taxon>Actinomycetes</taxon>
        <taxon>Micrococcales</taxon>
        <taxon>Microbacteriaceae</taxon>
        <taxon>Microbacterium</taxon>
    </lineage>
</organism>
<feature type="transmembrane region" description="Helical" evidence="10">
    <location>
        <begin position="895"/>
        <end position="919"/>
    </location>
</feature>
<dbReference type="GO" id="GO:0006811">
    <property type="term" value="P:monoatomic ion transport"/>
    <property type="evidence" value="ECO:0007669"/>
    <property type="project" value="UniProtKB-KW"/>
</dbReference>
<evidence type="ECO:0000313" key="17">
    <source>
        <dbReference type="Proteomes" id="UP000543598"/>
    </source>
</evidence>
<dbReference type="InterPro" id="IPR001750">
    <property type="entry name" value="ND/Mrp_TM"/>
</dbReference>
<dbReference type="InterPro" id="IPR025383">
    <property type="entry name" value="MrpA_C/MbhD"/>
</dbReference>
<evidence type="ECO:0000256" key="3">
    <source>
        <dbReference type="ARBA" id="ARBA00022449"/>
    </source>
</evidence>
<dbReference type="PRINTS" id="PR01434">
    <property type="entry name" value="NADHDHGNASE5"/>
</dbReference>
<sequence>MLLLLGAFALVPIVLPWLVGRIGARAFYVSALLPIAAFTHAALQGAAVMRGDIPAEAYDWIPALGIQLSMRMDTLGWVMALIVTGVGALVMIYCRWYFRGKTEGVGQFCAVLLGFAGAMYGLVLTDDIVVLVMMWEITSVLSYLLIGFYNRRAASRRAALQALMVTTLGGLVMLIGVVLLVVDAGTSSLSTILAEAPTGPVVDAALVLILVGALSKSAIFPFHFWLPGAMAAPTPVSAYLHAAAMVKAGIYLIARLAPVYALAPTWRPIVLSLGVFTMLLGGFQALREHDLKRILAFGTVSQLGFLAVVLGYGTRDAALAGLALLIGHALFKSSLFLVVGVIDRQLSTRDIRELSGVGRQAPVMAIFSIVAVGSMAGVFPTIGFVAKEAALTAFIHEAEGGSPWGFVVLAGVVLGSVLTAAYGIRFVWGAFWTKKDAAGLPLPRTEWPDPPIGFLGAPVLLAALTLVAGIAAPIVDASVTPYADTAPASSPGVPAPEHAYHLALWHGFEPALWISLGAIALGALVFVVSRDRPARRALPFTAPDVYNAALRGIARLSVVTTSFTQRGSLPLYVGTIFVVFVAAEGTALVSGPVMRAQLDAFQTPMQLVVAPIMIAAGLIAVRARKRYTGVVLVSVTGLGMVLLFATSGAPDLALTQILVETVTLVAFALVLRRIPARMGEHNASVQPVARAVLAAAVGITMAIIAVLATSARVAEPISERFPDLAYLLGHGRNVVNVALVDLRGWDTMGELSVLILAATGVASLVFVTHRADELSSLDSLPAAAARARRPLVETDEGLRPQTAANRGNRRAWLVGGQRVLPENRSIMLEVIVRILFHTIIVVSLYLLFAGHNLPGGGFAGGLVAGMALVMRYIAGGRYELGAAAPTDAGRLLGTGMAIAVACAIIPLLFGLSPLTSAFWEAELPVVGHLEFVTSTVFDIGVYLVVIGLVLDVLRSLGAEVDRQTQELRVRSRGRRGVSA</sequence>
<evidence type="ECO:0000256" key="6">
    <source>
        <dbReference type="ARBA" id="ARBA00022989"/>
    </source>
</evidence>
<dbReference type="Pfam" id="PF00361">
    <property type="entry name" value="Proton_antipo_M"/>
    <property type="match status" value="1"/>
</dbReference>
<dbReference type="Pfam" id="PF00662">
    <property type="entry name" value="Proton_antipo_N"/>
    <property type="match status" value="1"/>
</dbReference>
<proteinExistence type="predicted"/>
<feature type="transmembrane region" description="Helical" evidence="10">
    <location>
        <begin position="319"/>
        <end position="342"/>
    </location>
</feature>
<feature type="domain" description="Na+/H+ antiporter MnhB subunit-related protein" evidence="13">
    <location>
        <begin position="827"/>
        <end position="950"/>
    </location>
</feature>
<feature type="transmembrane region" description="Helical" evidence="10">
    <location>
        <begin position="158"/>
        <end position="182"/>
    </location>
</feature>
<comment type="caution">
    <text evidence="16">The sequence shown here is derived from an EMBL/GenBank/DDBJ whole genome shotgun (WGS) entry which is preliminary data.</text>
</comment>
<feature type="transmembrane region" description="Helical" evidence="10">
    <location>
        <begin position="855"/>
        <end position="874"/>
    </location>
</feature>
<dbReference type="InterPro" id="IPR001516">
    <property type="entry name" value="Proton_antipo_N"/>
</dbReference>
<keyword evidence="6 10" id="KW-1133">Transmembrane helix</keyword>
<dbReference type="Pfam" id="PF04039">
    <property type="entry name" value="MnhB"/>
    <property type="match status" value="1"/>
</dbReference>
<evidence type="ECO:0000256" key="10">
    <source>
        <dbReference type="SAM" id="Phobius"/>
    </source>
</evidence>
<feature type="transmembrane region" description="Helical" evidence="10">
    <location>
        <begin position="105"/>
        <end position="122"/>
    </location>
</feature>
<dbReference type="Proteomes" id="UP000543598">
    <property type="component" value="Unassembled WGS sequence"/>
</dbReference>
<comment type="subcellular location">
    <subcellularLocation>
        <location evidence="1">Cell membrane</location>
        <topology evidence="1">Multi-pass membrane protein</topology>
    </subcellularLocation>
    <subcellularLocation>
        <location evidence="9">Membrane</location>
        <topology evidence="9">Multi-pass membrane protein</topology>
    </subcellularLocation>
</comment>
<keyword evidence="4" id="KW-1003">Cell membrane</keyword>
<dbReference type="GO" id="GO:0015297">
    <property type="term" value="F:antiporter activity"/>
    <property type="evidence" value="ECO:0007669"/>
    <property type="project" value="UniProtKB-KW"/>
</dbReference>
<dbReference type="InterPro" id="IPR007182">
    <property type="entry name" value="MnhB"/>
</dbReference>
<dbReference type="InterPro" id="IPR046806">
    <property type="entry name" value="MrpA_C/MbhE"/>
</dbReference>
<dbReference type="PANTHER" id="PTHR43373">
    <property type="entry name" value="NA(+)/H(+) ANTIPORTER SUBUNIT"/>
    <property type="match status" value="1"/>
</dbReference>
<feature type="transmembrane region" description="Helical" evidence="10">
    <location>
        <begin position="751"/>
        <end position="768"/>
    </location>
</feature>
<feature type="transmembrane region" description="Helical" evidence="10">
    <location>
        <begin position="452"/>
        <end position="475"/>
    </location>
</feature>
<feature type="transmembrane region" description="Helical" evidence="10">
    <location>
        <begin position="202"/>
        <end position="226"/>
    </location>
</feature>
<dbReference type="Pfam" id="PF13244">
    <property type="entry name" value="MbhD"/>
    <property type="match status" value="1"/>
</dbReference>
<keyword evidence="7" id="KW-0406">Ion transport</keyword>
<feature type="transmembrane region" description="Helical" evidence="10">
    <location>
        <begin position="238"/>
        <end position="263"/>
    </location>
</feature>
<gene>
    <name evidence="16" type="ORF">HLA99_13805</name>
</gene>
<evidence type="ECO:0000256" key="4">
    <source>
        <dbReference type="ARBA" id="ARBA00022475"/>
    </source>
</evidence>
<evidence type="ECO:0000256" key="8">
    <source>
        <dbReference type="ARBA" id="ARBA00023136"/>
    </source>
</evidence>
<feature type="transmembrane region" description="Helical" evidence="10">
    <location>
        <begin position="692"/>
        <end position="714"/>
    </location>
</feature>
<feature type="domain" description="NADH-Ubiquinone oxidoreductase (complex I) chain 5 N-terminal" evidence="12">
    <location>
        <begin position="61"/>
        <end position="108"/>
    </location>
</feature>
<dbReference type="RefSeq" id="WP_167036940.1">
    <property type="nucleotide sequence ID" value="NZ_BAAANA010000001.1"/>
</dbReference>
<feature type="transmembrane region" description="Helical" evidence="10">
    <location>
        <begin position="627"/>
        <end position="646"/>
    </location>
</feature>
<keyword evidence="5 9" id="KW-0812">Transmembrane</keyword>
<evidence type="ECO:0000259" key="15">
    <source>
        <dbReference type="Pfam" id="PF20501"/>
    </source>
</evidence>
<feature type="transmembrane region" description="Helical" evidence="10">
    <location>
        <begin position="77"/>
        <end position="98"/>
    </location>
</feature>
<feature type="transmembrane region" description="Helical" evidence="10">
    <location>
        <begin position="652"/>
        <end position="671"/>
    </location>
</feature>
<keyword evidence="17" id="KW-1185">Reference proteome</keyword>
<keyword evidence="2" id="KW-0813">Transport</keyword>
<feature type="transmembrane region" description="Helical" evidence="10">
    <location>
        <begin position="269"/>
        <end position="287"/>
    </location>
</feature>
<feature type="domain" description="MrpA C-terminal/MbhE" evidence="15">
    <location>
        <begin position="691"/>
        <end position="765"/>
    </location>
</feature>
<evidence type="ECO:0000259" key="13">
    <source>
        <dbReference type="Pfam" id="PF04039"/>
    </source>
</evidence>
<dbReference type="NCBIfam" id="NF009284">
    <property type="entry name" value="PRK12644.1"/>
    <property type="match status" value="1"/>
</dbReference>
<dbReference type="EMBL" id="JABEMB010000026">
    <property type="protein sequence ID" value="NNH04923.1"/>
    <property type="molecule type" value="Genomic_DNA"/>
</dbReference>
<evidence type="ECO:0000256" key="7">
    <source>
        <dbReference type="ARBA" id="ARBA00023065"/>
    </source>
</evidence>
<feature type="transmembrane region" description="Helical" evidence="10">
    <location>
        <begin position="294"/>
        <end position="313"/>
    </location>
</feature>
<dbReference type="AlphaFoldDB" id="A0A7Y2M4F9"/>
<feature type="transmembrane region" description="Helical" evidence="10">
    <location>
        <begin position="363"/>
        <end position="386"/>
    </location>
</feature>
<protein>
    <submittedName>
        <fullName evidence="16">Na+/H+ antiporter subunit A</fullName>
    </submittedName>
</protein>
<evidence type="ECO:0000256" key="9">
    <source>
        <dbReference type="RuleBase" id="RU000320"/>
    </source>
</evidence>
<accession>A0A7Y2M4F9</accession>
<evidence type="ECO:0000259" key="11">
    <source>
        <dbReference type="Pfam" id="PF00361"/>
    </source>
</evidence>
<feature type="transmembrane region" description="Helical" evidence="10">
    <location>
        <begin position="569"/>
        <end position="589"/>
    </location>
</feature>
<dbReference type="InterPro" id="IPR050616">
    <property type="entry name" value="CPA3_Na-H_Antiporter_A"/>
</dbReference>
<evidence type="ECO:0000256" key="5">
    <source>
        <dbReference type="ARBA" id="ARBA00022692"/>
    </source>
</evidence>
<feature type="transmembrane region" description="Helical" evidence="10">
    <location>
        <begin position="406"/>
        <end position="431"/>
    </location>
</feature>
<dbReference type="PANTHER" id="PTHR43373:SF1">
    <property type="entry name" value="NA(+)_H(+) ANTIPORTER SUBUNIT A"/>
    <property type="match status" value="1"/>
</dbReference>
<evidence type="ECO:0000259" key="14">
    <source>
        <dbReference type="Pfam" id="PF13244"/>
    </source>
</evidence>
<dbReference type="Pfam" id="PF20501">
    <property type="entry name" value="MbhE"/>
    <property type="match status" value="1"/>
</dbReference>
<keyword evidence="3" id="KW-0050">Antiport</keyword>
<evidence type="ECO:0000259" key="12">
    <source>
        <dbReference type="Pfam" id="PF00662"/>
    </source>
</evidence>
<evidence type="ECO:0000256" key="2">
    <source>
        <dbReference type="ARBA" id="ARBA00022448"/>
    </source>
</evidence>
<feature type="domain" description="MrpA C-terminal/MbhD" evidence="14">
    <location>
        <begin position="612"/>
        <end position="675"/>
    </location>
</feature>
<reference evidence="16 17" key="1">
    <citation type="submission" date="2020-05" db="EMBL/GenBank/DDBJ databases">
        <title>MicrobeNet Type strains.</title>
        <authorList>
            <person name="Nicholson A.C."/>
        </authorList>
    </citation>
    <scope>NUCLEOTIDE SEQUENCE [LARGE SCALE GENOMIC DNA]</scope>
    <source>
        <strain evidence="16 17">JCM 14282</strain>
    </source>
</reference>
<keyword evidence="8 10" id="KW-0472">Membrane</keyword>